<comment type="similarity">
    <text evidence="2 7 8">In the C-terminal section; belongs to the purine/pyrimidine phosphoribosyltransferase family.</text>
</comment>
<keyword evidence="11" id="KW-1185">Reference proteome</keyword>
<keyword evidence="5 7" id="KW-0658">Purine biosynthesis</keyword>
<keyword evidence="7" id="KW-0479">Metal-binding</keyword>
<evidence type="ECO:0000313" key="10">
    <source>
        <dbReference type="EMBL" id="MBC5788482.1"/>
    </source>
</evidence>
<feature type="binding site" evidence="7">
    <location>
        <position position="250"/>
    </location>
    <ligand>
        <name>[4Fe-4S] cluster</name>
        <dbReference type="ChEBI" id="CHEBI:49883"/>
    </ligand>
</feature>
<evidence type="ECO:0000256" key="2">
    <source>
        <dbReference type="ARBA" id="ARBA00010138"/>
    </source>
</evidence>
<dbReference type="InterPro" id="IPR005854">
    <property type="entry name" value="PurF"/>
</dbReference>
<dbReference type="Proteomes" id="UP000649151">
    <property type="component" value="Unassembled WGS sequence"/>
</dbReference>
<dbReference type="EC" id="2.4.2.14" evidence="7"/>
<comment type="function">
    <text evidence="7">Catalyzes the formation of phosphoribosylamine from phosphoribosylpyrophosphate (PRPP) and glutamine.</text>
</comment>
<comment type="cofactor">
    <cofactor evidence="7">
        <name>[4Fe-4S] cluster</name>
        <dbReference type="ChEBI" id="CHEBI:49883"/>
    </cofactor>
    <text evidence="7">Binds 1 [4Fe-4S] cluster per subunit.</text>
</comment>
<keyword evidence="3 7" id="KW-0328">Glycosyltransferase</keyword>
<evidence type="ECO:0000256" key="3">
    <source>
        <dbReference type="ARBA" id="ARBA00022676"/>
    </source>
</evidence>
<dbReference type="NCBIfam" id="TIGR01134">
    <property type="entry name" value="purF"/>
    <property type="match status" value="1"/>
</dbReference>
<sequence>MFNQIKEECGVFGIFSPNAVDVVNSCYYGLYALQHRGQESCGIALNDRGVIRHYRDLGLVPDTLTAERLEKLGKGHMAVGHVRYSTTGNLNRSNAQPLVIKHVKGPMALVHNGNVTNAYELRREFELKGAIFHGTSDTEAIAYLITLNRLKTGSIEQAIEKSMERLQGAYSILVMSAQKLIAARDPHGFRPLCMGKTSDGSIVFASESCALDSIGAQFVRDIEPGEIVVVGKDGSLHSIKTHCGNKSSMCVFEFVYFARPDSVIEGACVHEARLRAGAFLAQEYPVDADVVIGVPNSGLDAALGYSRESGIPYGVGFVKNSYIGRSFIQPTQGQRENAVKIKLNPIKSTVAGKRVVMVDDSIVRGTTSGRIVKLLREAGAKEVHMRVSSPPFVSPCYFGTDIDSKENLIACQMDLEGIRRHIEVDSLGYLSVENVKKIAKNAHCNFCTGCFTGKYPVTPPKETPKDKFEMPLLDQKKK</sequence>
<organism evidence="10 11">
    <name type="scientific">Clostridium facile</name>
    <dbReference type="NCBI Taxonomy" id="2763035"/>
    <lineage>
        <taxon>Bacteria</taxon>
        <taxon>Bacillati</taxon>
        <taxon>Bacillota</taxon>
        <taxon>Clostridia</taxon>
        <taxon>Eubacteriales</taxon>
        <taxon>Clostridiaceae</taxon>
        <taxon>Clostridium</taxon>
    </lineage>
</organism>
<comment type="catalytic activity">
    <reaction evidence="7 8">
        <text>5-phospho-beta-D-ribosylamine + L-glutamate + diphosphate = 5-phospho-alpha-D-ribose 1-diphosphate + L-glutamine + H2O</text>
        <dbReference type="Rhea" id="RHEA:14905"/>
        <dbReference type="ChEBI" id="CHEBI:15377"/>
        <dbReference type="ChEBI" id="CHEBI:29985"/>
        <dbReference type="ChEBI" id="CHEBI:33019"/>
        <dbReference type="ChEBI" id="CHEBI:58017"/>
        <dbReference type="ChEBI" id="CHEBI:58359"/>
        <dbReference type="ChEBI" id="CHEBI:58681"/>
        <dbReference type="EC" id="2.4.2.14"/>
    </reaction>
</comment>
<dbReference type="EMBL" id="JACOQK010000001">
    <property type="protein sequence ID" value="MBC5788482.1"/>
    <property type="molecule type" value="Genomic_DNA"/>
</dbReference>
<dbReference type="Gene3D" id="3.60.20.10">
    <property type="entry name" value="Glutamine Phosphoribosylpyrophosphate, subunit 1, domain 1"/>
    <property type="match status" value="1"/>
</dbReference>
<evidence type="ECO:0000256" key="7">
    <source>
        <dbReference type="HAMAP-Rule" id="MF_01931"/>
    </source>
</evidence>
<dbReference type="CDD" id="cd06223">
    <property type="entry name" value="PRTases_typeI"/>
    <property type="match status" value="1"/>
</dbReference>
<dbReference type="Gene3D" id="3.40.50.2020">
    <property type="match status" value="1"/>
</dbReference>
<proteinExistence type="inferred from homology"/>
<gene>
    <name evidence="7" type="primary">purF</name>
    <name evidence="10" type="ORF">H8Z77_10745</name>
</gene>
<dbReference type="CDD" id="cd00715">
    <property type="entry name" value="GPATase_N"/>
    <property type="match status" value="1"/>
</dbReference>
<keyword evidence="7" id="KW-0004">4Fe-4S</keyword>
<name>A0ABR7ITM2_9CLOT</name>
<dbReference type="RefSeq" id="WP_186996994.1">
    <property type="nucleotide sequence ID" value="NZ_JACOQK010000001.1"/>
</dbReference>
<protein>
    <recommendedName>
        <fullName evidence="7">Amidophosphoribosyltransferase</fullName>
        <shortName evidence="7">ATase</shortName>
        <ecNumber evidence="7">2.4.2.14</ecNumber>
    </recommendedName>
    <alternativeName>
        <fullName evidence="7">Glutamine phosphoribosylpyrophosphate amidotransferase</fullName>
        <shortName evidence="7">GPATase</shortName>
    </alternativeName>
</protein>
<evidence type="ECO:0000259" key="9">
    <source>
        <dbReference type="PROSITE" id="PS51278"/>
    </source>
</evidence>
<dbReference type="SUPFAM" id="SSF56235">
    <property type="entry name" value="N-terminal nucleophile aminohydrolases (Ntn hydrolases)"/>
    <property type="match status" value="1"/>
</dbReference>
<dbReference type="PANTHER" id="PTHR11907">
    <property type="entry name" value="AMIDOPHOSPHORIBOSYLTRANSFERASE"/>
    <property type="match status" value="1"/>
</dbReference>
<feature type="active site" description="Nucleophile" evidence="7">
    <location>
        <position position="9"/>
    </location>
</feature>
<dbReference type="Pfam" id="PF00156">
    <property type="entry name" value="Pribosyltran"/>
    <property type="match status" value="1"/>
</dbReference>
<dbReference type="InterPro" id="IPR035584">
    <property type="entry name" value="PurF_N"/>
</dbReference>
<evidence type="ECO:0000313" key="11">
    <source>
        <dbReference type="Proteomes" id="UP000649151"/>
    </source>
</evidence>
<comment type="caution">
    <text evidence="10">The sequence shown here is derived from an EMBL/GenBank/DDBJ whole genome shotgun (WGS) entry which is preliminary data.</text>
</comment>
<dbReference type="Pfam" id="PF13537">
    <property type="entry name" value="GATase_7"/>
    <property type="match status" value="1"/>
</dbReference>
<feature type="binding site" evidence="7">
    <location>
        <position position="297"/>
    </location>
    <ligand>
        <name>Mg(2+)</name>
        <dbReference type="ChEBI" id="CHEBI:18420"/>
    </ligand>
</feature>
<comment type="cofactor">
    <cofactor evidence="7">
        <name>Mg(2+)</name>
        <dbReference type="ChEBI" id="CHEBI:18420"/>
    </cofactor>
    <text evidence="7">Binds 1 Mg(2+) ion per subunit.</text>
</comment>
<evidence type="ECO:0000256" key="1">
    <source>
        <dbReference type="ARBA" id="ARBA00005209"/>
    </source>
</evidence>
<dbReference type="InterPro" id="IPR017932">
    <property type="entry name" value="GATase_2_dom"/>
</dbReference>
<keyword evidence="7" id="KW-0460">Magnesium</keyword>
<feature type="binding site" evidence="7">
    <location>
        <position position="360"/>
    </location>
    <ligand>
        <name>Mg(2+)</name>
        <dbReference type="ChEBI" id="CHEBI:18420"/>
    </ligand>
</feature>
<feature type="binding site" evidence="7">
    <location>
        <position position="450"/>
    </location>
    <ligand>
        <name>[4Fe-4S] cluster</name>
        <dbReference type="ChEBI" id="CHEBI:49883"/>
    </ligand>
</feature>
<keyword evidence="4 7" id="KW-0808">Transferase</keyword>
<dbReference type="InterPro" id="IPR029057">
    <property type="entry name" value="PRTase-like"/>
</dbReference>
<evidence type="ECO:0000256" key="8">
    <source>
        <dbReference type="PIRNR" id="PIRNR000485"/>
    </source>
</evidence>
<dbReference type="SUPFAM" id="SSF53271">
    <property type="entry name" value="PRTase-like"/>
    <property type="match status" value="1"/>
</dbReference>
<evidence type="ECO:0000256" key="6">
    <source>
        <dbReference type="ARBA" id="ARBA00022962"/>
    </source>
</evidence>
<accession>A0ABR7ITM2</accession>
<feature type="binding site" evidence="7">
    <location>
        <position position="359"/>
    </location>
    <ligand>
        <name>Mg(2+)</name>
        <dbReference type="ChEBI" id="CHEBI:18420"/>
    </ligand>
</feature>
<feature type="binding site" evidence="7">
    <location>
        <position position="396"/>
    </location>
    <ligand>
        <name>[4Fe-4S] cluster</name>
        <dbReference type="ChEBI" id="CHEBI:49883"/>
    </ligand>
</feature>
<dbReference type="PIRSF" id="PIRSF000485">
    <property type="entry name" value="Amd_phspho_trans"/>
    <property type="match status" value="1"/>
</dbReference>
<feature type="binding site" evidence="7">
    <location>
        <position position="447"/>
    </location>
    <ligand>
        <name>[4Fe-4S] cluster</name>
        <dbReference type="ChEBI" id="CHEBI:49883"/>
    </ligand>
</feature>
<evidence type="ECO:0000256" key="4">
    <source>
        <dbReference type="ARBA" id="ARBA00022679"/>
    </source>
</evidence>
<dbReference type="HAMAP" id="MF_01931">
    <property type="entry name" value="PurF"/>
    <property type="match status" value="1"/>
</dbReference>
<evidence type="ECO:0000256" key="5">
    <source>
        <dbReference type="ARBA" id="ARBA00022755"/>
    </source>
</evidence>
<keyword evidence="7" id="KW-0411">Iron-sulfur</keyword>
<dbReference type="InterPro" id="IPR000836">
    <property type="entry name" value="PRTase_dom"/>
</dbReference>
<keyword evidence="6 7" id="KW-0315">Glutamine amidotransferase</keyword>
<dbReference type="PROSITE" id="PS51278">
    <property type="entry name" value="GATASE_TYPE_2"/>
    <property type="match status" value="1"/>
</dbReference>
<reference evidence="10 11" key="1">
    <citation type="submission" date="2020-08" db="EMBL/GenBank/DDBJ databases">
        <title>Genome public.</title>
        <authorList>
            <person name="Liu C."/>
            <person name="Sun Q."/>
        </authorList>
    </citation>
    <scope>NUCLEOTIDE SEQUENCE [LARGE SCALE GENOMIC DNA]</scope>
    <source>
        <strain evidence="10 11">NSJ-27</strain>
    </source>
</reference>
<comment type="pathway">
    <text evidence="1 7 8">Purine metabolism; IMP biosynthesis via de novo pathway; N(1)-(5-phospho-D-ribosyl)glycinamide from 5-phospho-alpha-D-ribose 1-diphosphate: step 1/2.</text>
</comment>
<keyword evidence="7" id="KW-0408">Iron</keyword>
<dbReference type="GO" id="GO:0004044">
    <property type="term" value="F:amidophosphoribosyltransferase activity"/>
    <property type="evidence" value="ECO:0007669"/>
    <property type="project" value="UniProtKB-EC"/>
</dbReference>
<dbReference type="InterPro" id="IPR029055">
    <property type="entry name" value="Ntn_hydrolases_N"/>
</dbReference>
<feature type="domain" description="Glutamine amidotransferase type-2" evidence="9">
    <location>
        <begin position="9"/>
        <end position="233"/>
    </location>
</feature>